<feature type="compositionally biased region" description="Low complexity" evidence="3">
    <location>
        <begin position="477"/>
        <end position="497"/>
    </location>
</feature>
<dbReference type="InterPro" id="IPR011992">
    <property type="entry name" value="EF-hand-dom_pair"/>
</dbReference>
<dbReference type="PROSITE" id="PS00018">
    <property type="entry name" value="EF_HAND_1"/>
    <property type="match status" value="4"/>
</dbReference>
<dbReference type="PANTHER" id="PTHR23050">
    <property type="entry name" value="CALCIUM BINDING PROTEIN"/>
    <property type="match status" value="1"/>
</dbReference>
<dbReference type="SUPFAM" id="SSF51206">
    <property type="entry name" value="cAMP-binding domain-like"/>
    <property type="match status" value="1"/>
</dbReference>
<dbReference type="CDD" id="cd00051">
    <property type="entry name" value="EFh"/>
    <property type="match status" value="1"/>
</dbReference>
<evidence type="ECO:0000313" key="6">
    <source>
        <dbReference type="Proteomes" id="UP001190700"/>
    </source>
</evidence>
<keyword evidence="6" id="KW-1185">Reference proteome</keyword>
<dbReference type="SMART" id="SM00054">
    <property type="entry name" value="EFh"/>
    <property type="match status" value="4"/>
</dbReference>
<dbReference type="AlphaFoldDB" id="A0AAE0LCA6"/>
<dbReference type="PROSITE" id="PS50222">
    <property type="entry name" value="EF_HAND_2"/>
    <property type="match status" value="4"/>
</dbReference>
<dbReference type="InterPro" id="IPR014710">
    <property type="entry name" value="RmlC-like_jellyroll"/>
</dbReference>
<keyword evidence="1" id="KW-0677">Repeat</keyword>
<evidence type="ECO:0000313" key="5">
    <source>
        <dbReference type="EMBL" id="KAK3279933.1"/>
    </source>
</evidence>
<dbReference type="InterPro" id="IPR002048">
    <property type="entry name" value="EF_hand_dom"/>
</dbReference>
<dbReference type="Proteomes" id="UP001190700">
    <property type="component" value="Unassembled WGS sequence"/>
</dbReference>
<dbReference type="Gene3D" id="1.10.238.10">
    <property type="entry name" value="EF-hand"/>
    <property type="match status" value="2"/>
</dbReference>
<protein>
    <recommendedName>
        <fullName evidence="4">EF-hand domain-containing protein</fullName>
    </recommendedName>
</protein>
<evidence type="ECO:0000256" key="1">
    <source>
        <dbReference type="ARBA" id="ARBA00022737"/>
    </source>
</evidence>
<accession>A0AAE0LCA6</accession>
<proteinExistence type="predicted"/>
<gene>
    <name evidence="5" type="ORF">CYMTET_12214</name>
</gene>
<feature type="domain" description="EF-hand" evidence="4">
    <location>
        <begin position="291"/>
        <end position="326"/>
    </location>
</feature>
<dbReference type="InterPro" id="IPR018247">
    <property type="entry name" value="EF_Hand_1_Ca_BS"/>
</dbReference>
<feature type="domain" description="EF-hand" evidence="4">
    <location>
        <begin position="255"/>
        <end position="290"/>
    </location>
</feature>
<comment type="caution">
    <text evidence="5">The sequence shown here is derived from an EMBL/GenBank/DDBJ whole genome shotgun (WGS) entry which is preliminary data.</text>
</comment>
<keyword evidence="2" id="KW-0106">Calcium</keyword>
<dbReference type="EMBL" id="LGRX02004607">
    <property type="protein sequence ID" value="KAK3279933.1"/>
    <property type="molecule type" value="Genomic_DNA"/>
</dbReference>
<feature type="compositionally biased region" description="Basic and acidic residues" evidence="3">
    <location>
        <begin position="439"/>
        <end position="457"/>
    </location>
</feature>
<dbReference type="InterPro" id="IPR018490">
    <property type="entry name" value="cNMP-bd_dom_sf"/>
</dbReference>
<dbReference type="FunFam" id="1.10.238.10:FF:000001">
    <property type="entry name" value="Calmodulin 1"/>
    <property type="match status" value="1"/>
</dbReference>
<feature type="domain" description="EF-hand" evidence="4">
    <location>
        <begin position="212"/>
        <end position="247"/>
    </location>
</feature>
<organism evidence="5 6">
    <name type="scientific">Cymbomonas tetramitiformis</name>
    <dbReference type="NCBI Taxonomy" id="36881"/>
    <lineage>
        <taxon>Eukaryota</taxon>
        <taxon>Viridiplantae</taxon>
        <taxon>Chlorophyta</taxon>
        <taxon>Pyramimonadophyceae</taxon>
        <taxon>Pyramimonadales</taxon>
        <taxon>Pyramimonadaceae</taxon>
        <taxon>Cymbomonas</taxon>
    </lineage>
</organism>
<evidence type="ECO:0000259" key="4">
    <source>
        <dbReference type="PROSITE" id="PS50222"/>
    </source>
</evidence>
<dbReference type="Pfam" id="PF13499">
    <property type="entry name" value="EF-hand_7"/>
    <property type="match status" value="2"/>
</dbReference>
<feature type="region of interest" description="Disordered" evidence="3">
    <location>
        <begin position="430"/>
        <end position="544"/>
    </location>
</feature>
<dbReference type="SUPFAM" id="SSF47473">
    <property type="entry name" value="EF-hand"/>
    <property type="match status" value="1"/>
</dbReference>
<feature type="domain" description="EF-hand" evidence="4">
    <location>
        <begin position="176"/>
        <end position="211"/>
    </location>
</feature>
<evidence type="ECO:0000256" key="2">
    <source>
        <dbReference type="ARBA" id="ARBA00022837"/>
    </source>
</evidence>
<dbReference type="InterPro" id="IPR050145">
    <property type="entry name" value="Centrin_CML-like"/>
</dbReference>
<dbReference type="GO" id="GO:0005509">
    <property type="term" value="F:calcium ion binding"/>
    <property type="evidence" value="ECO:0007669"/>
    <property type="project" value="InterPro"/>
</dbReference>
<reference evidence="5 6" key="1">
    <citation type="journal article" date="2015" name="Genome Biol. Evol.">
        <title>Comparative Genomics of a Bacterivorous Green Alga Reveals Evolutionary Causalities and Consequences of Phago-Mixotrophic Mode of Nutrition.</title>
        <authorList>
            <person name="Burns J.A."/>
            <person name="Paasch A."/>
            <person name="Narechania A."/>
            <person name="Kim E."/>
        </authorList>
    </citation>
    <scope>NUCLEOTIDE SEQUENCE [LARGE SCALE GENOMIC DNA]</scope>
    <source>
        <strain evidence="5 6">PLY_AMNH</strain>
    </source>
</reference>
<dbReference type="Gene3D" id="2.60.120.10">
    <property type="entry name" value="Jelly Rolls"/>
    <property type="match status" value="1"/>
</dbReference>
<name>A0AAE0LCA6_9CHLO</name>
<sequence>MGDLEDENYLSDEGPERDLEALTGGIEFTPDSAVAPEITYSAKVLLSQMTGKLQRLTMVRQLKRILTKRPETRTPQDVDSLVEQTKHIPLFQGLTLQQHRELCHVMSYRRTKEKELLTENGFLTSFFYVLTGCITATFATATPSLTCLDDASTSRQSTLMHNKSKALGFTPPTEDERREELKHWFEDMDLDHSGSISRSELSTFLRTIQIHISEEELTEMMRQADSDNSGFIDLEEFHFVMEEGLGMNAWWAQLQHRKELKVVFSVVDKDGSGSIDADELKGALRWAGAKMPNADFDQMFAEADDDGSGCIDFEEFAQIVDVSLEQPPTKIMKDGACICQLYSGCSVGEDAVLRPTWMRKGRSPPALRDRFAKRRLVIEAHHGSPSPSAAIELRSPKGLPDGFRSYLSNSSLDSMPVLSRRSKPIMDNATEGQAASDPFGREGSPEHGRQGDARLAAEESPTTSERGSAGIGAGDTPSSPVRRLSSSQSTWGGSSLTARTPSRRLSRTGALGHSQTPQGEEGDATARRPHLSQSMTSRSPIIRSFSEMGQRLNRLESTRAASRASTRASITARFEKEWDDSAPQRVRTRHENLTERSRLEALAVPRPHSTIVSDLTNLIRDSSFQQVPDMFQRPNHPSKIENKQRPMPLSARIPPISKGICLRANGSSPSPSRSRVHMGKANKASHTMKSLWLMESAPNKCSWDSYKMPASMQNSAEVTWQL</sequence>
<evidence type="ECO:0000256" key="3">
    <source>
        <dbReference type="SAM" id="MobiDB-lite"/>
    </source>
</evidence>